<dbReference type="RefSeq" id="WP_002694559.1">
    <property type="nucleotide sequence ID" value="NZ_AAWS01000005.1"/>
</dbReference>
<feature type="domain" description="eCIS core" evidence="3">
    <location>
        <begin position="72"/>
        <end position="135"/>
    </location>
</feature>
<dbReference type="InterPro" id="IPR003540">
    <property type="entry name" value="ADP-ribosyltransferase"/>
</dbReference>
<dbReference type="SUPFAM" id="SSF56399">
    <property type="entry name" value="ADP-ribosylation"/>
    <property type="match status" value="1"/>
</dbReference>
<keyword evidence="5" id="KW-1185">Reference proteome</keyword>
<sequence length="993" mass="109718">MHKNQSNEAQEQSTPPQIVQQKKAPGAKQTKESGKLPIQAKQQVVQRKDKTPPPIQAKQRPVQRQTGGVNEAQVKANVSSLTGTDVSDAQVHYNSSLPTQMKAEATAQGNQVHLAPGKERHLGHELTHVAQQKQGRVQPTIQANNGVGINNDPKLEKEADDVGAKAMQMKSNVDAPVQRASGGNSSESPMQFNLGAYAMSGQGSGMLGNLFGTSTFQEISTKLGAYQASANQSEKDQLLKQIKQLSEKWLKDNQKAHSANANTKRDSIRGLLALVNEEMASRNDDAKYFKEAKKFEHNLGLYLFNHGGAQAAVTTALNKMSEVMGVEADNSLAGNIFGGNNAKYAGNVGNDVNRVMEVVNQGNLREKLTAFYNASLGPFKNMVTEHIKLTGSMDGQNWQQARQSLGNKGIADEGIDNIEARKNQIEDYPNQLGWGALGLLGHQEKMQDLYTAAADPYVRGKDDALKKGQKGIFEKEGRAEAFDLGTFSPEAFNFNFDQFGFRPEDLQGDPNGMLGNALNTSTFAKIQTALAGFTNAVNSNDKLRNYKTMKNLSWKWLKDHQGQEEVDVQTKRQSIEALQRELNKVYSGSTRKASDLTNAKGFSAELSDREKLFIQEQNPSYEKDTMFGGYFSRLMGIDTYEQDKELPWEEGGTRFNPNLKNSWMKKAVKELKMPVVAGPSGTTDRMLTALNFLGLSAQAENFRLGLLGWMLTSNDHSFHEIMSVSKSFGLEYEEGPYAYHKISPLTIQQIRANVCENGMFPDEIVYDGHRADFALVQNELIDPWTAYGTLAPDLQQRLSPAAAAAIRLYTGGGYLVQNPAKESGDLVAKQKIKHQVENKPELLHLKNDYEAGNVSLSELLKEGKTHNAMLYNALRDLPDHVGSVYRGQGSLPWDTFTVGQTKTLHKFTSTTKTLDRTYPFMQTGRITTPVLIEMQVNTGKDVSSISRYQAEEEVLLQPGTTFTVTAVTPGVNDNRDNVPNDKRPYTRVVMTQN</sequence>
<feature type="region of interest" description="Disordered" evidence="1">
    <location>
        <begin position="1"/>
        <end position="71"/>
    </location>
</feature>
<evidence type="ECO:0000259" key="3">
    <source>
        <dbReference type="Pfam" id="PF13699"/>
    </source>
</evidence>
<dbReference type="eggNOG" id="COG3177">
    <property type="taxonomic scope" value="Bacteria"/>
</dbReference>
<proteinExistence type="predicted"/>
<dbReference type="eggNOG" id="COG4372">
    <property type="taxonomic scope" value="Bacteria"/>
</dbReference>
<dbReference type="AlphaFoldDB" id="A1ZFS4"/>
<dbReference type="OrthoDB" id="292792at2"/>
<accession>A1ZFS4</accession>
<gene>
    <name evidence="4" type="ORF">M23134_01172</name>
</gene>
<reference evidence="4 5" key="1">
    <citation type="submission" date="2007-01" db="EMBL/GenBank/DDBJ databases">
        <authorList>
            <person name="Haygood M."/>
            <person name="Podell S."/>
            <person name="Anderson C."/>
            <person name="Hopkinson B."/>
            <person name="Roe K."/>
            <person name="Barbeau K."/>
            <person name="Gaasterland T."/>
            <person name="Ferriera S."/>
            <person name="Johnson J."/>
            <person name="Kravitz S."/>
            <person name="Beeson K."/>
            <person name="Sutton G."/>
            <person name="Rogers Y.-H."/>
            <person name="Friedman R."/>
            <person name="Frazier M."/>
            <person name="Venter J.C."/>
        </authorList>
    </citation>
    <scope>NUCLEOTIDE SEQUENCE [LARGE SCALE GENOMIC DNA]</scope>
    <source>
        <strain evidence="4 5">ATCC 23134</strain>
    </source>
</reference>
<evidence type="ECO:0000313" key="4">
    <source>
        <dbReference type="EMBL" id="EAY30848.1"/>
    </source>
</evidence>
<evidence type="ECO:0000259" key="2">
    <source>
        <dbReference type="Pfam" id="PF03496"/>
    </source>
</evidence>
<organism evidence="4 5">
    <name type="scientific">Microscilla marina ATCC 23134</name>
    <dbReference type="NCBI Taxonomy" id="313606"/>
    <lineage>
        <taxon>Bacteria</taxon>
        <taxon>Pseudomonadati</taxon>
        <taxon>Bacteroidota</taxon>
        <taxon>Cytophagia</taxon>
        <taxon>Cytophagales</taxon>
        <taxon>Microscillaceae</taxon>
        <taxon>Microscilla</taxon>
    </lineage>
</organism>
<dbReference type="GO" id="GO:0005576">
    <property type="term" value="C:extracellular region"/>
    <property type="evidence" value="ECO:0007669"/>
    <property type="project" value="InterPro"/>
</dbReference>
<feature type="domain" description="ADP ribosyltransferase" evidence="2">
    <location>
        <begin position="897"/>
        <end position="977"/>
    </location>
</feature>
<protein>
    <recommendedName>
        <fullName evidence="6">NAD(+)--protein-arginine ADP-ribosyltransferase</fullName>
    </recommendedName>
</protein>
<evidence type="ECO:0000313" key="5">
    <source>
        <dbReference type="Proteomes" id="UP000004095"/>
    </source>
</evidence>
<evidence type="ECO:0000256" key="1">
    <source>
        <dbReference type="SAM" id="MobiDB-lite"/>
    </source>
</evidence>
<dbReference type="Pfam" id="PF03496">
    <property type="entry name" value="ADPrib_exo_Tox"/>
    <property type="match status" value="1"/>
</dbReference>
<comment type="caution">
    <text evidence="4">The sequence shown here is derived from an EMBL/GenBank/DDBJ whole genome shotgun (WGS) entry which is preliminary data.</text>
</comment>
<dbReference type="Proteomes" id="UP000004095">
    <property type="component" value="Unassembled WGS sequence"/>
</dbReference>
<dbReference type="Pfam" id="PF13699">
    <property type="entry name" value="eCIS_core"/>
    <property type="match status" value="1"/>
</dbReference>
<dbReference type="PROSITE" id="PS51996">
    <property type="entry name" value="TR_MART"/>
    <property type="match status" value="1"/>
</dbReference>
<dbReference type="InterPro" id="IPR025295">
    <property type="entry name" value="eCIS_core_dom"/>
</dbReference>
<dbReference type="EMBL" id="AAWS01000005">
    <property type="protein sequence ID" value="EAY30848.1"/>
    <property type="molecule type" value="Genomic_DNA"/>
</dbReference>
<evidence type="ECO:0008006" key="6">
    <source>
        <dbReference type="Google" id="ProtNLM"/>
    </source>
</evidence>
<dbReference type="Gene3D" id="3.90.176.10">
    <property type="entry name" value="Toxin ADP-ribosyltransferase, Chain A, domain 1"/>
    <property type="match status" value="1"/>
</dbReference>
<name>A1ZFS4_MICM2</name>
<feature type="compositionally biased region" description="Polar residues" evidence="1">
    <location>
        <begin position="1"/>
        <end position="20"/>
    </location>
</feature>